<evidence type="ECO:0008006" key="5">
    <source>
        <dbReference type="Google" id="ProtNLM"/>
    </source>
</evidence>
<dbReference type="GO" id="GO:0005615">
    <property type="term" value="C:extracellular space"/>
    <property type="evidence" value="ECO:0007669"/>
    <property type="project" value="TreeGrafter"/>
</dbReference>
<dbReference type="Gene3D" id="3.80.10.10">
    <property type="entry name" value="Ribonuclease Inhibitor"/>
    <property type="match status" value="2"/>
</dbReference>
<reference evidence="3" key="2">
    <citation type="submission" date="2020-05" db="UniProtKB">
        <authorList>
            <consortium name="EnsemblMetazoa"/>
        </authorList>
    </citation>
    <scope>IDENTIFICATION</scope>
    <source>
        <strain evidence="3">maculatus3</strain>
    </source>
</reference>
<dbReference type="EnsemblMetazoa" id="AMAM008383-RA">
    <property type="protein sequence ID" value="AMAM008383-PA"/>
    <property type="gene ID" value="AMAM008383"/>
</dbReference>
<evidence type="ECO:0000313" key="4">
    <source>
        <dbReference type="Proteomes" id="UP000075901"/>
    </source>
</evidence>
<dbReference type="PANTHER" id="PTHR45712:SF22">
    <property type="entry name" value="INSULIN-LIKE GROWTH FACTOR-BINDING PROTEIN COMPLEX ACID LABILE SUBUNIT"/>
    <property type="match status" value="1"/>
</dbReference>
<keyword evidence="1" id="KW-0433">Leucine-rich repeat</keyword>
<evidence type="ECO:0000313" key="3">
    <source>
        <dbReference type="EnsemblMetazoa" id="AMAM008383-PA"/>
    </source>
</evidence>
<reference evidence="4" key="1">
    <citation type="submission" date="2013-09" db="EMBL/GenBank/DDBJ databases">
        <title>The Genome Sequence of Anopheles maculatus species B.</title>
        <authorList>
            <consortium name="The Broad Institute Genomics Platform"/>
            <person name="Neafsey D.E."/>
            <person name="Besansky N."/>
            <person name="Howell P."/>
            <person name="Walton C."/>
            <person name="Young S.K."/>
            <person name="Zeng Q."/>
            <person name="Gargeya S."/>
            <person name="Fitzgerald M."/>
            <person name="Haas B."/>
            <person name="Abouelleil A."/>
            <person name="Allen A.W."/>
            <person name="Alvarado L."/>
            <person name="Arachchi H.M."/>
            <person name="Berlin A.M."/>
            <person name="Chapman S.B."/>
            <person name="Gainer-Dewar J."/>
            <person name="Goldberg J."/>
            <person name="Griggs A."/>
            <person name="Gujja S."/>
            <person name="Hansen M."/>
            <person name="Howarth C."/>
            <person name="Imamovic A."/>
            <person name="Ireland A."/>
            <person name="Larimer J."/>
            <person name="McCowan C."/>
            <person name="Murphy C."/>
            <person name="Pearson M."/>
            <person name="Poon T.W."/>
            <person name="Priest M."/>
            <person name="Roberts A."/>
            <person name="Saif S."/>
            <person name="Shea T."/>
            <person name="Sisk P."/>
            <person name="Sykes S."/>
            <person name="Wortman J."/>
            <person name="Nusbaum C."/>
            <person name="Birren B."/>
        </authorList>
    </citation>
    <scope>NUCLEOTIDE SEQUENCE [LARGE SCALE GENOMIC DNA]</scope>
    <source>
        <strain evidence="4">maculatus3</strain>
    </source>
</reference>
<dbReference type="SMART" id="SM00369">
    <property type="entry name" value="LRR_TYP"/>
    <property type="match status" value="3"/>
</dbReference>
<dbReference type="PANTHER" id="PTHR45712">
    <property type="entry name" value="AGAP008170-PA"/>
    <property type="match status" value="1"/>
</dbReference>
<sequence>LLLVLNAAKHYATIRLTCENRFCTIFNLASSEETFVYQYISKAIVKVHLENVLLERVDKKVLEEYPPFVECADVQNSCAMKVMSVPMNVSCLRIVDTGLSKLEFEERCKLSRLYVEKSKLSSIPRTIRNARSLTFIEITETNVRYLNLATFCDHALLQCMVLKRNRIRYVLNGAARSCPLYDALTFLKLSENRLKSLNLMMFDRFSRMHFLDFSHNRLASVNTGTLTLPTVERFQLSNNRLTGIAFCTWMLPGVSSLMLRNNALTSVPPCMQSWTNITFLSLAVNKLSQFSIDSIANMDNLLELNLASNRLESVRLSGGQFPSSLQRLDISANLLHQLDLSFVPVRSLTVEVGGNDITGFDINSTCVN</sequence>
<protein>
    <recommendedName>
        <fullName evidence="5">Leucine rich immune protein (Coil-less)</fullName>
    </recommendedName>
</protein>
<accession>A0A182SK62</accession>
<dbReference type="AlphaFoldDB" id="A0A182SK62"/>
<keyword evidence="2" id="KW-0677">Repeat</keyword>
<keyword evidence="4" id="KW-1185">Reference proteome</keyword>
<dbReference type="VEuPathDB" id="VectorBase:AMAM008383"/>
<evidence type="ECO:0000256" key="1">
    <source>
        <dbReference type="ARBA" id="ARBA00022614"/>
    </source>
</evidence>
<proteinExistence type="predicted"/>
<dbReference type="InterPro" id="IPR050333">
    <property type="entry name" value="SLRP"/>
</dbReference>
<dbReference type="InterPro" id="IPR003591">
    <property type="entry name" value="Leu-rich_rpt_typical-subtyp"/>
</dbReference>
<dbReference type="Proteomes" id="UP000075901">
    <property type="component" value="Unassembled WGS sequence"/>
</dbReference>
<name>A0A182SK62_9DIPT</name>
<dbReference type="InterPro" id="IPR032675">
    <property type="entry name" value="LRR_dom_sf"/>
</dbReference>
<evidence type="ECO:0000256" key="2">
    <source>
        <dbReference type="ARBA" id="ARBA00022737"/>
    </source>
</evidence>
<dbReference type="SUPFAM" id="SSF52058">
    <property type="entry name" value="L domain-like"/>
    <property type="match status" value="1"/>
</dbReference>
<organism evidence="3 4">
    <name type="scientific">Anopheles maculatus</name>
    <dbReference type="NCBI Taxonomy" id="74869"/>
    <lineage>
        <taxon>Eukaryota</taxon>
        <taxon>Metazoa</taxon>
        <taxon>Ecdysozoa</taxon>
        <taxon>Arthropoda</taxon>
        <taxon>Hexapoda</taxon>
        <taxon>Insecta</taxon>
        <taxon>Pterygota</taxon>
        <taxon>Neoptera</taxon>
        <taxon>Endopterygota</taxon>
        <taxon>Diptera</taxon>
        <taxon>Nematocera</taxon>
        <taxon>Culicoidea</taxon>
        <taxon>Culicidae</taxon>
        <taxon>Anophelinae</taxon>
        <taxon>Anopheles</taxon>
        <taxon>Anopheles maculatus group</taxon>
    </lineage>
</organism>